<dbReference type="Proteomes" id="UP000433788">
    <property type="component" value="Unassembled WGS sequence"/>
</dbReference>
<evidence type="ECO:0000256" key="5">
    <source>
        <dbReference type="ARBA" id="ARBA00023136"/>
    </source>
</evidence>
<keyword evidence="8" id="KW-1185">Reference proteome</keyword>
<comment type="subcellular location">
    <subcellularLocation>
        <location evidence="1">Cell membrane</location>
    </subcellularLocation>
</comment>
<evidence type="ECO:0000256" key="2">
    <source>
        <dbReference type="ARBA" id="ARBA00022475"/>
    </source>
</evidence>
<keyword evidence="5" id="KW-0472">Membrane</keyword>
<dbReference type="InterPro" id="IPR001173">
    <property type="entry name" value="Glyco_trans_2-like"/>
</dbReference>
<evidence type="ECO:0000313" key="7">
    <source>
        <dbReference type="EMBL" id="MRH77536.1"/>
    </source>
</evidence>
<dbReference type="InterPro" id="IPR029044">
    <property type="entry name" value="Nucleotide-diphossugar_trans"/>
</dbReference>
<keyword evidence="3" id="KW-0328">Glycosyltransferase</keyword>
<dbReference type="RefSeq" id="WP_153718580.1">
    <property type="nucleotide sequence ID" value="NZ_WJPP01000001.1"/>
</dbReference>
<dbReference type="PANTHER" id="PTHR43646">
    <property type="entry name" value="GLYCOSYLTRANSFERASE"/>
    <property type="match status" value="1"/>
</dbReference>
<dbReference type="PANTHER" id="PTHR43646:SF2">
    <property type="entry name" value="GLYCOSYLTRANSFERASE 2-LIKE DOMAIN-CONTAINING PROTEIN"/>
    <property type="match status" value="1"/>
</dbReference>
<evidence type="ECO:0000256" key="1">
    <source>
        <dbReference type="ARBA" id="ARBA00004236"/>
    </source>
</evidence>
<dbReference type="EMBL" id="WJPP01000001">
    <property type="protein sequence ID" value="MRH77536.1"/>
    <property type="molecule type" value="Genomic_DNA"/>
</dbReference>
<feature type="domain" description="Glycosyltransferase 2-like" evidence="6">
    <location>
        <begin position="14"/>
        <end position="122"/>
    </location>
</feature>
<evidence type="ECO:0000259" key="6">
    <source>
        <dbReference type="Pfam" id="PF00535"/>
    </source>
</evidence>
<organism evidence="7 8">
    <name type="scientific">Spiribacter salilacus</name>
    <dbReference type="NCBI Taxonomy" id="2664894"/>
    <lineage>
        <taxon>Bacteria</taxon>
        <taxon>Pseudomonadati</taxon>
        <taxon>Pseudomonadota</taxon>
        <taxon>Gammaproteobacteria</taxon>
        <taxon>Chromatiales</taxon>
        <taxon>Ectothiorhodospiraceae</taxon>
        <taxon>Spiribacter</taxon>
    </lineage>
</organism>
<accession>A0A6N7QM20</accession>
<dbReference type="Gene3D" id="3.90.550.10">
    <property type="entry name" value="Spore Coat Polysaccharide Biosynthesis Protein SpsA, Chain A"/>
    <property type="match status" value="1"/>
</dbReference>
<dbReference type="GO" id="GO:0016757">
    <property type="term" value="F:glycosyltransferase activity"/>
    <property type="evidence" value="ECO:0007669"/>
    <property type="project" value="UniProtKB-KW"/>
</dbReference>
<dbReference type="Pfam" id="PF00535">
    <property type="entry name" value="Glycos_transf_2"/>
    <property type="match status" value="1"/>
</dbReference>
<dbReference type="NCBIfam" id="TIGR04283">
    <property type="entry name" value="glyco_like_mftF"/>
    <property type="match status" value="1"/>
</dbReference>
<reference evidence="7 8" key="1">
    <citation type="submission" date="2019-11" db="EMBL/GenBank/DDBJ databases">
        <authorList>
            <person name="Zhang X.Y."/>
        </authorList>
    </citation>
    <scope>NUCLEOTIDE SEQUENCE [LARGE SCALE GENOMIC DNA]</scope>
    <source>
        <strain evidence="7 8">C176</strain>
    </source>
</reference>
<dbReference type="GO" id="GO:0005886">
    <property type="term" value="C:plasma membrane"/>
    <property type="evidence" value="ECO:0007669"/>
    <property type="project" value="UniProtKB-SubCell"/>
</dbReference>
<dbReference type="AlphaFoldDB" id="A0A6N7QM20"/>
<name>A0A6N7QM20_9GAMM</name>
<evidence type="ECO:0000313" key="8">
    <source>
        <dbReference type="Proteomes" id="UP000433788"/>
    </source>
</evidence>
<proteinExistence type="predicted"/>
<protein>
    <submittedName>
        <fullName evidence="7">Glycosyltransferase</fullName>
    </submittedName>
</protein>
<sequence length="238" mass="26753">MPPEPPLKLNQLAVVIPTLNERDGIRDLLLSLAPLRDQGAQIVVVDGESTDDTVARLGNEVDQVLVIPKGRARQMNAGAKATDAQWLWFLHADSRVTPMLITEIMQRCGDVRAWACCDVWIEGQSKGLKVIGLFMNLRSRLSGIATGDQGLLIHRQAFVSVGGFLEQPLMEDVAMSAALRRQFGRPQRFKRKLGTSGRRWEVGGLLRTQLRMWWVRWLYWRGVSPSVLAAQYRPEQKG</sequence>
<comment type="caution">
    <text evidence="7">The sequence shown here is derived from an EMBL/GenBank/DDBJ whole genome shotgun (WGS) entry which is preliminary data.</text>
</comment>
<dbReference type="InterPro" id="IPR026461">
    <property type="entry name" value="Trfase_2_rSAM/seldom_assoc"/>
</dbReference>
<dbReference type="CDD" id="cd02522">
    <property type="entry name" value="GT_2_like_a"/>
    <property type="match status" value="1"/>
</dbReference>
<evidence type="ECO:0000256" key="4">
    <source>
        <dbReference type="ARBA" id="ARBA00022679"/>
    </source>
</evidence>
<keyword evidence="2" id="KW-1003">Cell membrane</keyword>
<gene>
    <name evidence="7" type="ORF">GH984_02275</name>
</gene>
<evidence type="ECO:0000256" key="3">
    <source>
        <dbReference type="ARBA" id="ARBA00022676"/>
    </source>
</evidence>
<dbReference type="SUPFAM" id="SSF53448">
    <property type="entry name" value="Nucleotide-diphospho-sugar transferases"/>
    <property type="match status" value="1"/>
</dbReference>
<keyword evidence="4 7" id="KW-0808">Transferase</keyword>